<dbReference type="GO" id="GO:0005975">
    <property type="term" value="P:carbohydrate metabolic process"/>
    <property type="evidence" value="ECO:0007669"/>
    <property type="project" value="InterPro"/>
</dbReference>
<dbReference type="PANTHER" id="PTHR43123">
    <property type="entry name" value="POLYSACCHARIDE DEACETYLASE-RELATED"/>
    <property type="match status" value="1"/>
</dbReference>
<dbReference type="InterPro" id="IPR011330">
    <property type="entry name" value="Glyco_hydro/deAcase_b/a-brl"/>
</dbReference>
<dbReference type="EMBL" id="QWDE01000001">
    <property type="protein sequence ID" value="RFZ85223.1"/>
    <property type="molecule type" value="Genomic_DNA"/>
</dbReference>
<keyword evidence="3" id="KW-1185">Reference proteome</keyword>
<dbReference type="GO" id="GO:0016810">
    <property type="term" value="F:hydrolase activity, acting on carbon-nitrogen (but not peptide) bonds"/>
    <property type="evidence" value="ECO:0007669"/>
    <property type="project" value="InterPro"/>
</dbReference>
<feature type="domain" description="NodB homology" evidence="1">
    <location>
        <begin position="80"/>
        <end position="298"/>
    </location>
</feature>
<evidence type="ECO:0000259" key="1">
    <source>
        <dbReference type="PROSITE" id="PS51677"/>
    </source>
</evidence>
<dbReference type="OrthoDB" id="9787041at2"/>
<name>A0A3E2NW33_9SPHI</name>
<comment type="caution">
    <text evidence="2">The sequence shown here is derived from an EMBL/GenBank/DDBJ whole genome shotgun (WGS) entry which is preliminary data.</text>
</comment>
<proteinExistence type="predicted"/>
<evidence type="ECO:0000313" key="2">
    <source>
        <dbReference type="EMBL" id="RFZ85223.1"/>
    </source>
</evidence>
<dbReference type="InterPro" id="IPR002509">
    <property type="entry name" value="NODB_dom"/>
</dbReference>
<dbReference type="PANTHER" id="PTHR43123:SF1">
    <property type="entry name" value="POLYSACCHARIDE DEACETYLASE-RELATED"/>
    <property type="match status" value="1"/>
</dbReference>
<dbReference type="Proteomes" id="UP000260823">
    <property type="component" value="Unassembled WGS sequence"/>
</dbReference>
<dbReference type="PROSITE" id="PS51677">
    <property type="entry name" value="NODB"/>
    <property type="match status" value="1"/>
</dbReference>
<sequence>MSTRKEFLKNASLLGAGAMFIPKTLFSEPTDKSVITREPTGWSDGTRLIISISMQFEAGGEPEFGFDSPFPANLKTGFPDLPAKTWFTYGYKEGISRMLDLWDKHNIKVTSHVIGGAAQKSPDLTREIAKRGHEISGHGLYWTPEYAMSYEEEKKFIKDSVDLIKNITGQTTTGYNCNWLRRSKNTIKILQELGFTYHIDDLSRDEPFLIPVEGKKFVVVPYTLRCNDILLLEGRNFSSTQFLETLKLEFDQLYKEGATKKRMMSFSAHDRISGTPAQVNVMDQFLKYALQHEGVKVMRKDDIAKLTMNDKTSLIDPDYH</sequence>
<dbReference type="Gene3D" id="3.20.20.370">
    <property type="entry name" value="Glycoside hydrolase/deacetylase"/>
    <property type="match status" value="1"/>
</dbReference>
<reference evidence="2 3" key="1">
    <citation type="submission" date="2018-08" db="EMBL/GenBank/DDBJ databases">
        <title>Mucilaginibacter terrae sp. nov., isolated from manganese diggings.</title>
        <authorList>
            <person name="Huang Y."/>
            <person name="Zhou Z."/>
        </authorList>
    </citation>
    <scope>NUCLEOTIDE SEQUENCE [LARGE SCALE GENOMIC DNA]</scope>
    <source>
        <strain evidence="2 3">ZH6</strain>
    </source>
</reference>
<dbReference type="SUPFAM" id="SSF88713">
    <property type="entry name" value="Glycoside hydrolase/deacetylase"/>
    <property type="match status" value="1"/>
</dbReference>
<protein>
    <submittedName>
        <fullName evidence="2">Polysaccharide deacetylase</fullName>
    </submittedName>
</protein>
<gene>
    <name evidence="2" type="ORF">DYU05_06370</name>
</gene>
<dbReference type="AlphaFoldDB" id="A0A3E2NW33"/>
<accession>A0A3E2NW33</accession>
<dbReference type="Pfam" id="PF01522">
    <property type="entry name" value="Polysacc_deac_1"/>
    <property type="match status" value="1"/>
</dbReference>
<evidence type="ECO:0000313" key="3">
    <source>
        <dbReference type="Proteomes" id="UP000260823"/>
    </source>
</evidence>
<dbReference type="RefSeq" id="WP_117382123.1">
    <property type="nucleotide sequence ID" value="NZ_QWDE01000001.1"/>
</dbReference>
<organism evidence="2 3">
    <name type="scientific">Mucilaginibacter terrenus</name>
    <dbReference type="NCBI Taxonomy" id="2482727"/>
    <lineage>
        <taxon>Bacteria</taxon>
        <taxon>Pseudomonadati</taxon>
        <taxon>Bacteroidota</taxon>
        <taxon>Sphingobacteriia</taxon>
        <taxon>Sphingobacteriales</taxon>
        <taxon>Sphingobacteriaceae</taxon>
        <taxon>Mucilaginibacter</taxon>
    </lineage>
</organism>